<dbReference type="InterPro" id="IPR029070">
    <property type="entry name" value="Chitinase_insertion_sf"/>
</dbReference>
<dbReference type="Proteomes" id="UP001143548">
    <property type="component" value="Unassembled WGS sequence"/>
</dbReference>
<dbReference type="Pfam" id="PF00704">
    <property type="entry name" value="Glyco_hydro_18"/>
    <property type="match status" value="1"/>
</dbReference>
<gene>
    <name evidence="5" type="ORF">AbraCBS73388_003278</name>
</gene>
<name>A0A9W5Z235_9EURO</name>
<dbReference type="PANTHER" id="PTHR11177:SF402">
    <property type="entry name" value="CHITINASE"/>
    <property type="match status" value="1"/>
</dbReference>
<feature type="region of interest" description="Disordered" evidence="3">
    <location>
        <begin position="1734"/>
        <end position="1754"/>
    </location>
</feature>
<evidence type="ECO:0000313" key="5">
    <source>
        <dbReference type="EMBL" id="GKZ26889.1"/>
    </source>
</evidence>
<dbReference type="EMBL" id="BROQ01000169">
    <property type="protein sequence ID" value="GKZ26889.1"/>
    <property type="molecule type" value="Genomic_DNA"/>
</dbReference>
<comment type="similarity">
    <text evidence="1">Belongs to the glycosyl hydrolase 18 family. Chitinase class V subfamily.</text>
</comment>
<reference evidence="5" key="1">
    <citation type="submission" date="2022-07" db="EMBL/GenBank/DDBJ databases">
        <title>Taxonomy of Aspergillus series Nigri: significant species reduction supported by multi-species coalescent approaches.</title>
        <authorList>
            <person name="Bian C."/>
            <person name="Kusuya Y."/>
            <person name="Sklenar F."/>
            <person name="D'hooge E."/>
            <person name="Yaguchi T."/>
            <person name="Takahashi H."/>
            <person name="Hubka V."/>
        </authorList>
    </citation>
    <scope>NUCLEOTIDE SEQUENCE</scope>
    <source>
        <strain evidence="5">CBS 733.88</strain>
    </source>
</reference>
<dbReference type="Gene3D" id="3.20.20.80">
    <property type="entry name" value="Glycosidases"/>
    <property type="match status" value="1"/>
</dbReference>
<dbReference type="SUPFAM" id="SSF54556">
    <property type="entry name" value="Chitinase insertion domain"/>
    <property type="match status" value="1"/>
</dbReference>
<evidence type="ECO:0000256" key="3">
    <source>
        <dbReference type="SAM" id="MobiDB-lite"/>
    </source>
</evidence>
<dbReference type="InterPro" id="IPR029476">
    <property type="entry name" value="DNase_NucA_NucB"/>
</dbReference>
<evidence type="ECO:0000256" key="1">
    <source>
        <dbReference type="ARBA" id="ARBA00008682"/>
    </source>
</evidence>
<dbReference type="PANTHER" id="PTHR11177">
    <property type="entry name" value="CHITINASE"/>
    <property type="match status" value="1"/>
</dbReference>
<dbReference type="EC" id="3.2.1.14" evidence="2"/>
<evidence type="ECO:0000259" key="4">
    <source>
        <dbReference type="PROSITE" id="PS51910"/>
    </source>
</evidence>
<proteinExistence type="inferred from homology"/>
<dbReference type="SMART" id="SM00636">
    <property type="entry name" value="Glyco_18"/>
    <property type="match status" value="1"/>
</dbReference>
<dbReference type="GO" id="GO:0008061">
    <property type="term" value="F:chitin binding"/>
    <property type="evidence" value="ECO:0007669"/>
    <property type="project" value="InterPro"/>
</dbReference>
<dbReference type="GO" id="GO:0005975">
    <property type="term" value="P:carbohydrate metabolic process"/>
    <property type="evidence" value="ECO:0007669"/>
    <property type="project" value="InterPro"/>
</dbReference>
<feature type="domain" description="GH18" evidence="4">
    <location>
        <begin position="94"/>
        <end position="445"/>
    </location>
</feature>
<dbReference type="Pfam" id="PF14040">
    <property type="entry name" value="DNase_NucA_NucB"/>
    <property type="match status" value="1"/>
</dbReference>
<comment type="caution">
    <text evidence="5">The sequence shown here is derived from an EMBL/GenBank/DDBJ whole genome shotgun (WGS) entry which is preliminary data.</text>
</comment>
<dbReference type="Gene3D" id="3.10.50.10">
    <property type="match status" value="1"/>
</dbReference>
<evidence type="ECO:0000256" key="2">
    <source>
        <dbReference type="ARBA" id="ARBA00012729"/>
    </source>
</evidence>
<dbReference type="SUPFAM" id="SSF51445">
    <property type="entry name" value="(Trans)glycosidases"/>
    <property type="match status" value="1"/>
</dbReference>
<evidence type="ECO:0000313" key="6">
    <source>
        <dbReference type="Proteomes" id="UP001143548"/>
    </source>
</evidence>
<dbReference type="InterPro" id="IPR011583">
    <property type="entry name" value="Chitinase_II/V-like_cat"/>
</dbReference>
<organism evidence="5 6">
    <name type="scientific">Aspergillus brasiliensis</name>
    <dbReference type="NCBI Taxonomy" id="319629"/>
    <lineage>
        <taxon>Eukaryota</taxon>
        <taxon>Fungi</taxon>
        <taxon>Dikarya</taxon>
        <taxon>Ascomycota</taxon>
        <taxon>Pezizomycotina</taxon>
        <taxon>Eurotiomycetes</taxon>
        <taxon>Eurotiomycetidae</taxon>
        <taxon>Eurotiales</taxon>
        <taxon>Aspergillaceae</taxon>
        <taxon>Aspergillus</taxon>
        <taxon>Aspergillus subgen. Circumdati</taxon>
    </lineage>
</organism>
<dbReference type="GO" id="GO:0008843">
    <property type="term" value="F:endochitinase activity"/>
    <property type="evidence" value="ECO:0007669"/>
    <property type="project" value="UniProtKB-EC"/>
</dbReference>
<dbReference type="PROSITE" id="PS51910">
    <property type="entry name" value="GH18_2"/>
    <property type="match status" value="1"/>
</dbReference>
<accession>A0A9W5Z235</accession>
<dbReference type="InterPro" id="IPR017853">
    <property type="entry name" value="GH"/>
</dbReference>
<dbReference type="InterPro" id="IPR050314">
    <property type="entry name" value="Glycosyl_Hydrlase_18"/>
</dbReference>
<dbReference type="InterPro" id="IPR001223">
    <property type="entry name" value="Glyco_hydro18_cat"/>
</dbReference>
<sequence length="1794" mass="196737">MAVSTTVMQRRSAVKVETLPVALSVFVVVPLAFVAQQVNSAVQVAKVAVILSSKLLSIPTLLNEIHVHCHEAIETTDTILEPSCTSTSDTSSLERVVAYYELFQFSRPCGTLEPEDIPAGALTHINLAFVQFGDDWKMVDEYGDIVTRVTRLKTTYAGLRVNVAIGGWNFNDPPSATYFSTMAGSYVNRQTFINSLMSYLTKYGLDGVEIDWEYPAATDRGGSSDDTANFVILLAELREAFDATNPGWEITCTLPSSYWYMQNFDLESMQKYVSYFNMMSYDLHGMWDQGNKYTGSYLRGHTNLTEIDIGMDLLWRNNIDPKKVVMGMGFYGRSFTMADSECHTADCEFSAVGGAGPCSQSAGILYYSEIESSNSSSDVQTYYDPVSTVKYNVYNGNQWISYDDAQSWQDKMRYLTGKCISGVMIWALDQDDGMHTALAALLGDEAIAGSLMEGGDLSDKQKEVLTDELAAYTGQNCYVTEKCTDGSSAHKNDAQYVCGTGFSSVATAHAPQQKLGYWIGDTCDSGSYRHICCPTDAMPKNCEWTGAPVRSEFGCTGKCGSDQFQLNIDSYVDASGEEPCYQGDRALCCDGAQAINQCTWTSCQKLASVSDKPTCPSGSTYMTTRYDDGNGDLCSTDEDDDLMILYAQAYCCPSDDVPSNCSWTFEDLPHTAEYLCYPSACDATKLQYTSALDPYQPHYGGGLSSGNECTAYTPPAGENPNWPYCCNPPQANSEKWPVDPKYLWENYYEDTGDDVEWAYVDNYGNNNKQSSPGDEDGDDPYGFVMLDGPAGSIDSSFASTYEFARRSEEISNVKRSLFTTNRTRLDTNFDHVEETHYVFCRLPTGSTKCQNVFFDGAEDTIIRLPEHIGEGPFARLVTIEPAHSSYELPAHHLAKRSAQDNNNPVYKIKIDYDFQAIKRDSGPINMRVDYTNLLDYWEDVTDTPATRRRKRSSNSVRDEHMSYNEWRGKVQWAKTSHEALRKRQADIMNSNTSFERAGDDEPHGLQRRWFGSFKNWLNKMNTVESSSVGYLSQFWKTSLLLFSAATGCPKANAQLNVYLDSEISMDSTYAYYLSGTLVPPSLDGTYAYFGMQPSVYMGLTVEGVARMDYKSERKQLIPTISYPGLAIKGIAAVGPTLDLYGQIRGVVQLSGKMSVGAKYTFEKSEVYWPQGDDSTDYSKINDLVGDPEPVASGLEPSFQASVQASADLDVMVTPEANIGINIGGSSLLGGVTLVDAQMVGFVNTTLRFHADSSATVSGDSSSVSAGYTYTYGIYLLYNLGYGGHATIPFYEWYMSARTLFSSPKSITLYENGDVGSTSTSISTKRSISNESPLFEGGDAVTEPIAHGAPSIRRTVAFDSTRELLWGSTPSYINGTQKHLLKRDDDSDVDMMDVDDDDPSFSPAGALTCPANNCVAPGSSNPNNMPICSWILPELRYNCQFFTNRQITNSNGNSVVVPGICSNVQNFFNNRGISVSTGITLTWDPDKSRQNSRRNAACPALKGLQGEGGGYCSVQNQNIANTLGLPSTTEMVSCDEFPIASSEEGGNFFPKLPTNPTATSVKCVPVYQQTLQGSCHKMLALIEANINATGDANWQIWGSGGKNPNTDWVDTAASWQGLAHYDSYIPKAAGLTTAEYDKGHGGYNHKRNFTLSLADPSGPSDGAAWGLQSLTSFTDGQSTGTDATQVACAINTFDQSTRYRMTGRNGICLSSFVPDPVYGNIASWVQCTVQFTGSTAGHTNSKRNNETSPAGDEKSIGDFGGWKIKSIEIEKDAEVIATEVDFVPQGEWLPVAYKD</sequence>
<protein>
    <recommendedName>
        <fullName evidence="2">chitinase</fullName>
        <ecNumber evidence="2">3.2.1.14</ecNumber>
    </recommendedName>
</protein>